<dbReference type="AlphaFoldDB" id="A0AAJ2IXA3"/>
<dbReference type="RefSeq" id="WP_267909725.1">
    <property type="nucleotide sequence ID" value="NZ_JAEOAS010000001.1"/>
</dbReference>
<comment type="caution">
    <text evidence="1">The sequence shown here is derived from an EMBL/GenBank/DDBJ whole genome shotgun (WGS) entry which is preliminary data.</text>
</comment>
<organism evidence="1 2">
    <name type="scientific">Lactococcus petauri</name>
    <dbReference type="NCBI Taxonomy" id="1940789"/>
    <lineage>
        <taxon>Bacteria</taxon>
        <taxon>Bacillati</taxon>
        <taxon>Bacillota</taxon>
        <taxon>Bacilli</taxon>
        <taxon>Lactobacillales</taxon>
        <taxon>Streptococcaceae</taxon>
        <taxon>Lactococcus</taxon>
    </lineage>
</organism>
<accession>A0AAJ2IXA3</accession>
<gene>
    <name evidence="1" type="ORF">P7D34_00030</name>
</gene>
<proteinExistence type="predicted"/>
<evidence type="ECO:0000313" key="1">
    <source>
        <dbReference type="EMBL" id="MDT2665621.1"/>
    </source>
</evidence>
<evidence type="ECO:0000313" key="2">
    <source>
        <dbReference type="Proteomes" id="UP001257962"/>
    </source>
</evidence>
<reference evidence="1" key="1">
    <citation type="submission" date="2023-03" db="EMBL/GenBank/DDBJ databases">
        <authorList>
            <person name="Shen W."/>
            <person name="Cai J."/>
        </authorList>
    </citation>
    <scope>NUCLEOTIDE SEQUENCE</scope>
    <source>
        <strain evidence="1">Y3</strain>
    </source>
</reference>
<protein>
    <submittedName>
        <fullName evidence="1">Uncharacterized protein</fullName>
    </submittedName>
</protein>
<sequence length="42" mass="4647">MKKVAIIGMIVLYGISIITCYRNKDSAVTKESTTQSTIKNLI</sequence>
<dbReference type="EMBL" id="JARPYC010000001">
    <property type="protein sequence ID" value="MDT2665621.1"/>
    <property type="molecule type" value="Genomic_DNA"/>
</dbReference>
<name>A0AAJ2IXA3_9LACT</name>
<dbReference type="Proteomes" id="UP001257962">
    <property type="component" value="Unassembled WGS sequence"/>
</dbReference>